<keyword evidence="5 6" id="KW-0472">Membrane</keyword>
<dbReference type="PANTHER" id="PTHR30093">
    <property type="entry name" value="GENERAL SECRETION PATHWAY PROTEIN G"/>
    <property type="match status" value="1"/>
</dbReference>
<accession>A0A5C5W9A5</accession>
<dbReference type="AlphaFoldDB" id="A0A5C5W9A5"/>
<comment type="subcellular location">
    <subcellularLocation>
        <location evidence="1">Membrane</location>
        <topology evidence="1">Single-pass membrane protein</topology>
    </subcellularLocation>
</comment>
<evidence type="ECO:0000256" key="2">
    <source>
        <dbReference type="ARBA" id="ARBA00022481"/>
    </source>
</evidence>
<keyword evidence="2" id="KW-0488">Methylation</keyword>
<dbReference type="RefSeq" id="WP_146573546.1">
    <property type="nucleotide sequence ID" value="NZ_SJPH01000003.1"/>
</dbReference>
<dbReference type="InterPro" id="IPR012902">
    <property type="entry name" value="N_methyl_site"/>
</dbReference>
<protein>
    <submittedName>
        <fullName evidence="7">Type II secretion system protein G</fullName>
    </submittedName>
</protein>
<dbReference type="Gene3D" id="3.30.700.10">
    <property type="entry name" value="Glycoprotein, Type 4 Pilin"/>
    <property type="match status" value="1"/>
</dbReference>
<keyword evidence="3 6" id="KW-0812">Transmembrane</keyword>
<dbReference type="PRINTS" id="PR00813">
    <property type="entry name" value="BCTERIALGSPG"/>
</dbReference>
<gene>
    <name evidence="7" type="primary">xcpT_9</name>
    <name evidence="7" type="ORF">Pla111_18760</name>
</gene>
<dbReference type="NCBIfam" id="TIGR02532">
    <property type="entry name" value="IV_pilin_GFxxxE"/>
    <property type="match status" value="1"/>
</dbReference>
<proteinExistence type="predicted"/>
<dbReference type="InterPro" id="IPR000983">
    <property type="entry name" value="Bac_GSPG_pilin"/>
</dbReference>
<reference evidence="7 8" key="1">
    <citation type="submission" date="2019-02" db="EMBL/GenBank/DDBJ databases">
        <title>Deep-cultivation of Planctomycetes and their phenomic and genomic characterization uncovers novel biology.</title>
        <authorList>
            <person name="Wiegand S."/>
            <person name="Jogler M."/>
            <person name="Boedeker C."/>
            <person name="Pinto D."/>
            <person name="Vollmers J."/>
            <person name="Rivas-Marin E."/>
            <person name="Kohn T."/>
            <person name="Peeters S.H."/>
            <person name="Heuer A."/>
            <person name="Rast P."/>
            <person name="Oberbeckmann S."/>
            <person name="Bunk B."/>
            <person name="Jeske O."/>
            <person name="Meyerdierks A."/>
            <person name="Storesund J.E."/>
            <person name="Kallscheuer N."/>
            <person name="Luecker S."/>
            <person name="Lage O.M."/>
            <person name="Pohl T."/>
            <person name="Merkel B.J."/>
            <person name="Hornburger P."/>
            <person name="Mueller R.-W."/>
            <person name="Bruemmer F."/>
            <person name="Labrenz M."/>
            <person name="Spormann A.M."/>
            <person name="Op Den Camp H."/>
            <person name="Overmann J."/>
            <person name="Amann R."/>
            <person name="Jetten M.S.M."/>
            <person name="Mascher T."/>
            <person name="Medema M.H."/>
            <person name="Devos D.P."/>
            <person name="Kaster A.-K."/>
            <person name="Ovreas L."/>
            <person name="Rohde M."/>
            <person name="Galperin M.Y."/>
            <person name="Jogler C."/>
        </authorList>
    </citation>
    <scope>NUCLEOTIDE SEQUENCE [LARGE SCALE GENOMIC DNA]</scope>
    <source>
        <strain evidence="7 8">Pla111</strain>
    </source>
</reference>
<sequence length="155" mass="17315">MRPCLKPIRPAFTIVELVTVMLVIGILVGVAVPKILSGNKDAAIEATRQHLKTIALAAEMYYSDHGRWPDGDAHGVMPVDFKDYLRPNLFAVNCPLGGLYDWNENFNSVTASIDIRDPATGSGQWRKLDQRIDDGVLATGDLVQEGWRLRWILER</sequence>
<dbReference type="SUPFAM" id="SSF54523">
    <property type="entry name" value="Pili subunits"/>
    <property type="match status" value="1"/>
</dbReference>
<feature type="transmembrane region" description="Helical" evidence="6">
    <location>
        <begin position="12"/>
        <end position="32"/>
    </location>
</feature>
<name>A0A5C5W9A5_9BACT</name>
<dbReference type="EMBL" id="SJPH01000003">
    <property type="protein sequence ID" value="TWT46775.1"/>
    <property type="molecule type" value="Genomic_DNA"/>
</dbReference>
<dbReference type="GO" id="GO:0015628">
    <property type="term" value="P:protein secretion by the type II secretion system"/>
    <property type="evidence" value="ECO:0007669"/>
    <property type="project" value="InterPro"/>
</dbReference>
<evidence type="ECO:0000313" key="8">
    <source>
        <dbReference type="Proteomes" id="UP000318995"/>
    </source>
</evidence>
<dbReference type="PANTHER" id="PTHR30093:SF44">
    <property type="entry name" value="TYPE II SECRETION SYSTEM CORE PROTEIN G"/>
    <property type="match status" value="1"/>
</dbReference>
<evidence type="ECO:0000256" key="5">
    <source>
        <dbReference type="ARBA" id="ARBA00023136"/>
    </source>
</evidence>
<evidence type="ECO:0000256" key="6">
    <source>
        <dbReference type="SAM" id="Phobius"/>
    </source>
</evidence>
<evidence type="ECO:0000256" key="4">
    <source>
        <dbReference type="ARBA" id="ARBA00022989"/>
    </source>
</evidence>
<keyword evidence="8" id="KW-1185">Reference proteome</keyword>
<evidence type="ECO:0000313" key="7">
    <source>
        <dbReference type="EMBL" id="TWT46775.1"/>
    </source>
</evidence>
<evidence type="ECO:0000256" key="1">
    <source>
        <dbReference type="ARBA" id="ARBA00004167"/>
    </source>
</evidence>
<dbReference type="GO" id="GO:0015627">
    <property type="term" value="C:type II protein secretion system complex"/>
    <property type="evidence" value="ECO:0007669"/>
    <property type="project" value="InterPro"/>
</dbReference>
<dbReference type="OrthoDB" id="5826at2"/>
<organism evidence="7 8">
    <name type="scientific">Botrimarina hoheduenensis</name>
    <dbReference type="NCBI Taxonomy" id="2528000"/>
    <lineage>
        <taxon>Bacteria</taxon>
        <taxon>Pseudomonadati</taxon>
        <taxon>Planctomycetota</taxon>
        <taxon>Planctomycetia</taxon>
        <taxon>Pirellulales</taxon>
        <taxon>Lacipirellulaceae</taxon>
        <taxon>Botrimarina</taxon>
    </lineage>
</organism>
<comment type="caution">
    <text evidence="7">The sequence shown here is derived from an EMBL/GenBank/DDBJ whole genome shotgun (WGS) entry which is preliminary data.</text>
</comment>
<evidence type="ECO:0000256" key="3">
    <source>
        <dbReference type="ARBA" id="ARBA00022692"/>
    </source>
</evidence>
<dbReference type="InterPro" id="IPR045584">
    <property type="entry name" value="Pilin-like"/>
</dbReference>
<dbReference type="Proteomes" id="UP000318995">
    <property type="component" value="Unassembled WGS sequence"/>
</dbReference>
<dbReference type="GO" id="GO:0016020">
    <property type="term" value="C:membrane"/>
    <property type="evidence" value="ECO:0007669"/>
    <property type="project" value="UniProtKB-SubCell"/>
</dbReference>
<keyword evidence="4 6" id="KW-1133">Transmembrane helix</keyword>